<organism evidence="2 3">
    <name type="scientific">Trifolium pratense</name>
    <name type="common">Red clover</name>
    <dbReference type="NCBI Taxonomy" id="57577"/>
    <lineage>
        <taxon>Eukaryota</taxon>
        <taxon>Viridiplantae</taxon>
        <taxon>Streptophyta</taxon>
        <taxon>Embryophyta</taxon>
        <taxon>Tracheophyta</taxon>
        <taxon>Spermatophyta</taxon>
        <taxon>Magnoliopsida</taxon>
        <taxon>eudicotyledons</taxon>
        <taxon>Gunneridae</taxon>
        <taxon>Pentapetalae</taxon>
        <taxon>rosids</taxon>
        <taxon>fabids</taxon>
        <taxon>Fabales</taxon>
        <taxon>Fabaceae</taxon>
        <taxon>Papilionoideae</taxon>
        <taxon>50 kb inversion clade</taxon>
        <taxon>NPAAA clade</taxon>
        <taxon>Hologalegina</taxon>
        <taxon>IRL clade</taxon>
        <taxon>Trifolieae</taxon>
        <taxon>Trifolium</taxon>
    </lineage>
</organism>
<dbReference type="CDD" id="cd22160">
    <property type="entry name" value="F-box_AtFBL13-like"/>
    <property type="match status" value="1"/>
</dbReference>
<gene>
    <name evidence="2" type="ORF">L195_g005972</name>
</gene>
<name>A0A2K3P2B0_TRIPR</name>
<dbReference type="InterPro" id="IPR050232">
    <property type="entry name" value="FBL13/AtMIF1-like"/>
</dbReference>
<dbReference type="InterPro" id="IPR001810">
    <property type="entry name" value="F-box_dom"/>
</dbReference>
<evidence type="ECO:0000259" key="1">
    <source>
        <dbReference type="PROSITE" id="PS50181"/>
    </source>
</evidence>
<dbReference type="EMBL" id="ASHM01003136">
    <property type="protein sequence ID" value="PNY09420.1"/>
    <property type="molecule type" value="Genomic_DNA"/>
</dbReference>
<comment type="caution">
    <text evidence="2">The sequence shown here is derived from an EMBL/GenBank/DDBJ whole genome shotgun (WGS) entry which is preliminary data.</text>
</comment>
<dbReference type="SMART" id="SM00256">
    <property type="entry name" value="FBOX"/>
    <property type="match status" value="1"/>
</dbReference>
<proteinExistence type="predicted"/>
<dbReference type="SUPFAM" id="SSF81383">
    <property type="entry name" value="F-box domain"/>
    <property type="match status" value="1"/>
</dbReference>
<dbReference type="Proteomes" id="UP000236291">
    <property type="component" value="Unassembled WGS sequence"/>
</dbReference>
<accession>A0A2K3P2B0</accession>
<protein>
    <submittedName>
        <fullName evidence="2">F-box/LRR-repeat protein</fullName>
    </submittedName>
</protein>
<dbReference type="ExpressionAtlas" id="A0A2K3P2B0">
    <property type="expression patterns" value="baseline"/>
</dbReference>
<evidence type="ECO:0000313" key="2">
    <source>
        <dbReference type="EMBL" id="PNY09420.1"/>
    </source>
</evidence>
<dbReference type="PANTHER" id="PTHR31900">
    <property type="entry name" value="F-BOX/RNI SUPERFAMILY PROTEIN-RELATED"/>
    <property type="match status" value="1"/>
</dbReference>
<dbReference type="AlphaFoldDB" id="A0A2K3P2B0"/>
<feature type="domain" description="F-box" evidence="1">
    <location>
        <begin position="3"/>
        <end position="39"/>
    </location>
</feature>
<dbReference type="InterPro" id="IPR036047">
    <property type="entry name" value="F-box-like_dom_sf"/>
</dbReference>
<dbReference type="STRING" id="57577.A0A2K3P2B0"/>
<reference evidence="2 3" key="1">
    <citation type="journal article" date="2014" name="Am. J. Bot.">
        <title>Genome assembly and annotation for red clover (Trifolium pratense; Fabaceae).</title>
        <authorList>
            <person name="Istvanek J."/>
            <person name="Jaros M."/>
            <person name="Krenek A."/>
            <person name="Repkova J."/>
        </authorList>
    </citation>
    <scope>NUCLEOTIDE SEQUENCE [LARGE SCALE GENOMIC DNA]</scope>
    <source>
        <strain evidence="3">cv. Tatra</strain>
        <tissue evidence="2">Young leaves</tissue>
    </source>
</reference>
<reference evidence="2 3" key="2">
    <citation type="journal article" date="2017" name="Front. Plant Sci.">
        <title>Gene Classification and Mining of Molecular Markers Useful in Red Clover (Trifolium pratense) Breeding.</title>
        <authorList>
            <person name="Istvanek J."/>
            <person name="Dluhosova J."/>
            <person name="Dluhos P."/>
            <person name="Patkova L."/>
            <person name="Nedelnik J."/>
            <person name="Repkova J."/>
        </authorList>
    </citation>
    <scope>NUCLEOTIDE SEQUENCE [LARGE SCALE GENOMIC DNA]</scope>
    <source>
        <strain evidence="3">cv. Tatra</strain>
        <tissue evidence="2">Young leaves</tissue>
    </source>
</reference>
<dbReference type="InterPro" id="IPR053781">
    <property type="entry name" value="F-box_AtFBL13-like"/>
</dbReference>
<dbReference type="PROSITE" id="PS50181">
    <property type="entry name" value="FBOX"/>
    <property type="match status" value="1"/>
</dbReference>
<dbReference type="Gene3D" id="3.80.10.10">
    <property type="entry name" value="Ribonuclease Inhibitor"/>
    <property type="match status" value="1"/>
</dbReference>
<dbReference type="Pfam" id="PF00646">
    <property type="entry name" value="F-box"/>
    <property type="match status" value="1"/>
</dbReference>
<sequence length="376" mass="43720">MDDDRISSLPNDILYHILSFLPTEDAFTSSLLSKRWSSLWLSVLNLNLNDEVNGKPVSYFPNLVHTAIFKRNSDQPIKKLCLTIKQAPEIYDIEKWLNGAAERKLGHLEIQLFNIIPHKLLCCIFSLRNLVDVDFRQRWFYFELLNGCPILEDFEANGITLGNLLSSSPADRVRKCLPKLVRASFSNISNYPFQPFCSVQSLHFEEVKGCNDLFPIFDNLTQLELSLDYSWKFIVKVLNHCPNLQKLDLDKVSESKVLWTENDVSENWVDTNFVPRCLSLHLESCNLYNFFSGLKGELMLARYILENAKVLQTMRVWNRARAQREIKSELLSCPRASATCEIVVKNATQRTYVRKLDTTKPKREIIKPFWHKDYIF</sequence>
<dbReference type="Gene3D" id="1.20.1280.50">
    <property type="match status" value="1"/>
</dbReference>
<dbReference type="Pfam" id="PF08387">
    <property type="entry name" value="FBD"/>
    <property type="match status" value="1"/>
</dbReference>
<dbReference type="PANTHER" id="PTHR31900:SF34">
    <property type="entry name" value="EMB|CAB62440.1-RELATED"/>
    <property type="match status" value="1"/>
</dbReference>
<dbReference type="InterPro" id="IPR032675">
    <property type="entry name" value="LRR_dom_sf"/>
</dbReference>
<dbReference type="SMART" id="SM00579">
    <property type="entry name" value="FBD"/>
    <property type="match status" value="1"/>
</dbReference>
<dbReference type="InterPro" id="IPR006566">
    <property type="entry name" value="FBD"/>
</dbReference>
<evidence type="ECO:0000313" key="3">
    <source>
        <dbReference type="Proteomes" id="UP000236291"/>
    </source>
</evidence>